<gene>
    <name evidence="3" type="ORF">EC844_1396</name>
</gene>
<organism evidence="3 4">
    <name type="scientific">Acinetobacter calcoaceticus</name>
    <dbReference type="NCBI Taxonomy" id="471"/>
    <lineage>
        <taxon>Bacteria</taxon>
        <taxon>Pseudomonadati</taxon>
        <taxon>Pseudomonadota</taxon>
        <taxon>Gammaproteobacteria</taxon>
        <taxon>Moraxellales</taxon>
        <taxon>Moraxellaceae</taxon>
        <taxon>Acinetobacter</taxon>
        <taxon>Acinetobacter calcoaceticus/baumannii complex</taxon>
    </lineage>
</organism>
<sequence>MAAKRIVLAICTLSFLQTSFAGFERFWIFSKTPTTQAQANETWDSLSEDEQRALIKRYQNLKEIPAEQSESLQQRMDWFAQLPEQDKQKMREAWQQMSTTERINMRKKLEKATTSEQRTEIREQYLQKYLPNTSSAKH</sequence>
<dbReference type="OrthoDB" id="6707216at2"/>
<feature type="chain" id="PRO_5020904341" evidence="2">
    <location>
        <begin position="22"/>
        <end position="138"/>
    </location>
</feature>
<dbReference type="AlphaFoldDB" id="A0A4R1XJJ7"/>
<name>A0A4R1XJJ7_ACICA</name>
<keyword evidence="2" id="KW-0732">Signal</keyword>
<dbReference type="EMBL" id="SLVJ01000039">
    <property type="protein sequence ID" value="TCM59723.1"/>
    <property type="molecule type" value="Genomic_DNA"/>
</dbReference>
<reference evidence="3 4" key="1">
    <citation type="submission" date="2019-03" db="EMBL/GenBank/DDBJ databases">
        <title>Genomic analyses of the natural microbiome of Caenorhabditis elegans.</title>
        <authorList>
            <person name="Samuel B."/>
        </authorList>
    </citation>
    <scope>NUCLEOTIDE SEQUENCE [LARGE SCALE GENOMIC DNA]</scope>
    <source>
        <strain evidence="3 4">JUb89</strain>
    </source>
</reference>
<evidence type="ECO:0000313" key="4">
    <source>
        <dbReference type="Proteomes" id="UP000294963"/>
    </source>
</evidence>
<comment type="caution">
    <text evidence="3">The sequence shown here is derived from an EMBL/GenBank/DDBJ whole genome shotgun (WGS) entry which is preliminary data.</text>
</comment>
<evidence type="ECO:0000256" key="2">
    <source>
        <dbReference type="SAM" id="SignalP"/>
    </source>
</evidence>
<feature type="region of interest" description="Disordered" evidence="1">
    <location>
        <begin position="94"/>
        <end position="120"/>
    </location>
</feature>
<protein>
    <submittedName>
        <fullName evidence="3">Uncharacterized protein DUF3106</fullName>
    </submittedName>
</protein>
<dbReference type="Proteomes" id="UP000294963">
    <property type="component" value="Unassembled WGS sequence"/>
</dbReference>
<feature type="compositionally biased region" description="Basic and acidic residues" evidence="1">
    <location>
        <begin position="110"/>
        <end position="120"/>
    </location>
</feature>
<proteinExistence type="predicted"/>
<evidence type="ECO:0000256" key="1">
    <source>
        <dbReference type="SAM" id="MobiDB-lite"/>
    </source>
</evidence>
<dbReference type="InterPro" id="IPR021455">
    <property type="entry name" value="DUF3106"/>
</dbReference>
<dbReference type="Pfam" id="PF11304">
    <property type="entry name" value="DUF3106"/>
    <property type="match status" value="1"/>
</dbReference>
<keyword evidence="4" id="KW-1185">Reference proteome</keyword>
<feature type="signal peptide" evidence="2">
    <location>
        <begin position="1"/>
        <end position="21"/>
    </location>
</feature>
<evidence type="ECO:0000313" key="3">
    <source>
        <dbReference type="EMBL" id="TCM59723.1"/>
    </source>
</evidence>
<accession>A0A4R1XJJ7</accession>